<dbReference type="EMBL" id="JAUDCG010000018">
    <property type="protein sequence ID" value="MDM8157082.1"/>
    <property type="molecule type" value="Genomic_DNA"/>
</dbReference>
<proteinExistence type="predicted"/>
<name>A0ABT7UBS1_9FIRM</name>
<evidence type="ECO:0000313" key="2">
    <source>
        <dbReference type="EMBL" id="MDM8157082.1"/>
    </source>
</evidence>
<sequence>MNLAQQLRENAKTKEQIAQEEEQKNAQAYRKSVKAFANKITELLIKEVNEGNFTRERRNGTVVNKVNIKVADYELRVFGVHYDAQEDTHYAVIYPDGSKSSSPFALERKTLKKKRGHGLFVPEGKIIETFEARIPQRVLTFLNDIAAELGDQVQLRPGIRLIETRRNDQRVTYDHYAEQVTDTDKKSMLFLDVSAWF</sequence>
<organism evidence="2 3">
    <name type="scientific">Amedibacillus dolichus</name>
    <dbReference type="NCBI Taxonomy" id="31971"/>
    <lineage>
        <taxon>Bacteria</taxon>
        <taxon>Bacillati</taxon>
        <taxon>Bacillota</taxon>
        <taxon>Erysipelotrichia</taxon>
        <taxon>Erysipelotrichales</taxon>
        <taxon>Erysipelotrichaceae</taxon>
        <taxon>Amedibacillus</taxon>
    </lineage>
</organism>
<gene>
    <name evidence="2" type="ORF">QUV96_05450</name>
</gene>
<keyword evidence="3" id="KW-1185">Reference proteome</keyword>
<keyword evidence="1" id="KW-0175">Coiled coil</keyword>
<dbReference type="RefSeq" id="WP_289607544.1">
    <property type="nucleotide sequence ID" value="NZ_JAUDCG010000018.1"/>
</dbReference>
<accession>A0ABT7UBS1</accession>
<comment type="caution">
    <text evidence="2">The sequence shown here is derived from an EMBL/GenBank/DDBJ whole genome shotgun (WGS) entry which is preliminary data.</text>
</comment>
<reference evidence="3" key="2">
    <citation type="submission" date="2023-06" db="EMBL/GenBank/DDBJ databases">
        <title>Identification and characterization of horizontal gene transfer across gut microbiota members of farm animals based on homology search.</title>
        <authorList>
            <person name="Zeman M."/>
            <person name="Kubasova T."/>
            <person name="Jahodarova E."/>
            <person name="Nykrynova M."/>
            <person name="Rychlik I."/>
        </authorList>
    </citation>
    <scope>NUCLEOTIDE SEQUENCE [LARGE SCALE GENOMIC DNA]</scope>
    <source>
        <strain evidence="3">ET39</strain>
    </source>
</reference>
<evidence type="ECO:0000313" key="3">
    <source>
        <dbReference type="Proteomes" id="UP001529340"/>
    </source>
</evidence>
<evidence type="ECO:0000256" key="1">
    <source>
        <dbReference type="SAM" id="Coils"/>
    </source>
</evidence>
<feature type="coiled-coil region" evidence="1">
    <location>
        <begin position="1"/>
        <end position="31"/>
    </location>
</feature>
<reference evidence="2 3" key="3">
    <citation type="submission" date="2023-06" db="EMBL/GenBank/DDBJ databases">
        <authorList>
            <person name="Zeman M."/>
            <person name="Kubasova T."/>
            <person name="Jahodarova E."/>
            <person name="Nykrynova M."/>
            <person name="Rychlik I."/>
        </authorList>
    </citation>
    <scope>NUCLEOTIDE SEQUENCE [LARGE SCALE GENOMIC DNA]</scope>
    <source>
        <strain evidence="2 3">ET39</strain>
    </source>
</reference>
<protein>
    <submittedName>
        <fullName evidence="2">Uncharacterized protein</fullName>
    </submittedName>
</protein>
<dbReference type="Proteomes" id="UP001529340">
    <property type="component" value="Unassembled WGS sequence"/>
</dbReference>
<reference evidence="2 3" key="1">
    <citation type="submission" date="2023-06" db="EMBL/GenBank/DDBJ databases">
        <title>Identification and characterization of horizontal gene transfer across gut microbiota members of farm animals based on homology search.</title>
        <authorList>
            <person name="Schwarzerova J."/>
            <person name="Nykrynova M."/>
            <person name="Jureckova K."/>
            <person name="Cejkova D."/>
            <person name="Rychlik I."/>
        </authorList>
    </citation>
    <scope>NUCLEOTIDE SEQUENCE [LARGE SCALE GENOMIC DNA]</scope>
    <source>
        <strain evidence="2 3">ET39</strain>
    </source>
</reference>